<sequence>MENHVLDGGPNFVSRAGFTALRGRTEMHRITARHLTVNLQASEVAKAIKGTAITANVPAINYSMHSIRIGGTTALMSGGVDRLTINLL</sequence>
<evidence type="ECO:0000313" key="1">
    <source>
        <dbReference type="EMBL" id="OWZ17674.1"/>
    </source>
</evidence>
<dbReference type="OrthoDB" id="145344at2759"/>
<dbReference type="GO" id="GO:0003677">
    <property type="term" value="F:DNA binding"/>
    <property type="evidence" value="ECO:0007669"/>
    <property type="project" value="InterPro"/>
</dbReference>
<organism evidence="1 2">
    <name type="scientific">Phytophthora megakarya</name>
    <dbReference type="NCBI Taxonomy" id="4795"/>
    <lineage>
        <taxon>Eukaryota</taxon>
        <taxon>Sar</taxon>
        <taxon>Stramenopiles</taxon>
        <taxon>Oomycota</taxon>
        <taxon>Peronosporomycetes</taxon>
        <taxon>Peronosporales</taxon>
        <taxon>Peronosporaceae</taxon>
        <taxon>Phytophthora</taxon>
    </lineage>
</organism>
<proteinExistence type="predicted"/>
<keyword evidence="2" id="KW-1185">Reference proteome</keyword>
<dbReference type="Gene3D" id="1.10.443.10">
    <property type="entry name" value="Intergrase catalytic core"/>
    <property type="match status" value="1"/>
</dbReference>
<comment type="caution">
    <text evidence="1">The sequence shown here is derived from an EMBL/GenBank/DDBJ whole genome shotgun (WGS) entry which is preliminary data.</text>
</comment>
<dbReference type="AlphaFoldDB" id="A0A225WJU6"/>
<dbReference type="Proteomes" id="UP000198211">
    <property type="component" value="Unassembled WGS sequence"/>
</dbReference>
<dbReference type="GO" id="GO:0006310">
    <property type="term" value="P:DNA recombination"/>
    <property type="evidence" value="ECO:0007669"/>
    <property type="project" value="InterPro"/>
</dbReference>
<name>A0A225WJU6_9STRA</name>
<dbReference type="EMBL" id="NBNE01000713">
    <property type="protein sequence ID" value="OWZ17674.1"/>
    <property type="molecule type" value="Genomic_DNA"/>
</dbReference>
<protein>
    <submittedName>
        <fullName evidence="1">Uncharacterized protein</fullName>
    </submittedName>
</protein>
<accession>A0A225WJU6</accession>
<gene>
    <name evidence="1" type="ORF">PHMEG_0008354</name>
</gene>
<dbReference type="GO" id="GO:0015074">
    <property type="term" value="P:DNA integration"/>
    <property type="evidence" value="ECO:0007669"/>
    <property type="project" value="InterPro"/>
</dbReference>
<reference evidence="2" key="1">
    <citation type="submission" date="2017-03" db="EMBL/GenBank/DDBJ databases">
        <title>Phytopthora megakarya and P. palmivora, two closely related causual agents of cacao black pod achieved similar genome size and gene model numbers by different mechanisms.</title>
        <authorList>
            <person name="Ali S."/>
            <person name="Shao J."/>
            <person name="Larry D.J."/>
            <person name="Kronmiller B."/>
            <person name="Shen D."/>
            <person name="Strem M.D."/>
            <person name="Melnick R.L."/>
            <person name="Guiltinan M.J."/>
            <person name="Tyler B.M."/>
            <person name="Meinhardt L.W."/>
            <person name="Bailey B.A."/>
        </authorList>
    </citation>
    <scope>NUCLEOTIDE SEQUENCE [LARGE SCALE GENOMIC DNA]</scope>
    <source>
        <strain evidence="2">zdho120</strain>
    </source>
</reference>
<evidence type="ECO:0000313" key="2">
    <source>
        <dbReference type="Proteomes" id="UP000198211"/>
    </source>
</evidence>
<dbReference type="InterPro" id="IPR013762">
    <property type="entry name" value="Integrase-like_cat_sf"/>
</dbReference>